<keyword evidence="12" id="KW-1133">Transmembrane helix</keyword>
<dbReference type="Gene3D" id="2.10.109.10">
    <property type="entry name" value="Umud Fragment, subunit A"/>
    <property type="match status" value="1"/>
</dbReference>
<dbReference type="GO" id="GO:0009003">
    <property type="term" value="F:signal peptidase activity"/>
    <property type="evidence" value="ECO:0007669"/>
    <property type="project" value="UniProtKB-EC"/>
</dbReference>
<dbReference type="AlphaFoldDB" id="A0A0J8DRJ5"/>
<dbReference type="GO" id="GO:0006465">
    <property type="term" value="P:signal peptide processing"/>
    <property type="evidence" value="ECO:0007669"/>
    <property type="project" value="InterPro"/>
</dbReference>
<organism evidence="18 19">
    <name type="scientific">Beta vulgaris subsp. vulgaris</name>
    <name type="common">Beet</name>
    <dbReference type="NCBI Taxonomy" id="3555"/>
    <lineage>
        <taxon>Eukaryota</taxon>
        <taxon>Viridiplantae</taxon>
        <taxon>Streptophyta</taxon>
        <taxon>Embryophyta</taxon>
        <taxon>Tracheophyta</taxon>
        <taxon>Spermatophyta</taxon>
        <taxon>Magnoliopsida</taxon>
        <taxon>eudicotyledons</taxon>
        <taxon>Gunneridae</taxon>
        <taxon>Pentapetalae</taxon>
        <taxon>Caryophyllales</taxon>
        <taxon>Chenopodiaceae</taxon>
        <taxon>Betoideae</taxon>
        <taxon>Beta</taxon>
    </lineage>
</organism>
<dbReference type="EC" id="3.4.21.89" evidence="4"/>
<dbReference type="PRINTS" id="PR00728">
    <property type="entry name" value="SIGNALPTASE"/>
</dbReference>
<evidence type="ECO:0000256" key="5">
    <source>
        <dbReference type="ARBA" id="ARBA00019685"/>
    </source>
</evidence>
<dbReference type="PROSITE" id="PS00761">
    <property type="entry name" value="SPASE_I_3"/>
    <property type="match status" value="1"/>
</dbReference>
<comment type="subcellular location">
    <subcellularLocation>
        <location evidence="2">Endoplasmic reticulum membrane</location>
        <topology evidence="2">Single-pass type II membrane protein</topology>
    </subcellularLocation>
</comment>
<evidence type="ECO:0000256" key="14">
    <source>
        <dbReference type="ARBA" id="ARBA00033305"/>
    </source>
</evidence>
<evidence type="ECO:0000256" key="4">
    <source>
        <dbReference type="ARBA" id="ARBA00013208"/>
    </source>
</evidence>
<keyword evidence="13" id="KW-0472">Membrane</keyword>
<evidence type="ECO:0000256" key="2">
    <source>
        <dbReference type="ARBA" id="ARBA00004648"/>
    </source>
</evidence>
<dbReference type="FunFam" id="2.10.109.10:FF:000003">
    <property type="entry name" value="Signal peptidase complex catalytic subunit SEC11"/>
    <property type="match status" value="1"/>
</dbReference>
<dbReference type="InterPro" id="IPR019758">
    <property type="entry name" value="Pept_S26A_signal_pept_1_CS"/>
</dbReference>
<dbReference type="PANTHER" id="PTHR10806">
    <property type="entry name" value="SIGNAL PEPTIDASE COMPLEX CATALYTIC SUBUNIT SEC11"/>
    <property type="match status" value="1"/>
</dbReference>
<evidence type="ECO:0000256" key="7">
    <source>
        <dbReference type="ARBA" id="ARBA00022670"/>
    </source>
</evidence>
<dbReference type="GO" id="GO:0005787">
    <property type="term" value="C:signal peptidase complex"/>
    <property type="evidence" value="ECO:0007669"/>
    <property type="project" value="TreeGrafter"/>
</dbReference>
<evidence type="ECO:0000313" key="19">
    <source>
        <dbReference type="Proteomes" id="UP000035740"/>
    </source>
</evidence>
<comment type="similarity">
    <text evidence="3">Belongs to the peptidase S26B family.</text>
</comment>
<feature type="domain" description="Peptidase S24/S26A/S26B/S26C" evidence="17">
    <location>
        <begin position="11"/>
        <end position="88"/>
    </location>
</feature>
<dbReference type="NCBIfam" id="TIGR02228">
    <property type="entry name" value="sigpep_I_arch"/>
    <property type="match status" value="1"/>
</dbReference>
<dbReference type="InterPro" id="IPR019756">
    <property type="entry name" value="Pept_S26A_signal_pept_1_Ser-AS"/>
</dbReference>
<feature type="non-terminal residue" evidence="18">
    <location>
        <position position="139"/>
    </location>
</feature>
<dbReference type="InterPro" id="IPR015927">
    <property type="entry name" value="Peptidase_S24_S26A/B/C"/>
</dbReference>
<evidence type="ECO:0000313" key="18">
    <source>
        <dbReference type="EMBL" id="KMS93360.1"/>
    </source>
</evidence>
<evidence type="ECO:0000256" key="1">
    <source>
        <dbReference type="ARBA" id="ARBA00000677"/>
    </source>
</evidence>
<evidence type="ECO:0000256" key="12">
    <source>
        <dbReference type="ARBA" id="ARBA00022989"/>
    </source>
</evidence>
<feature type="chain" id="PRO_5005296577" description="Signal peptidase complex catalytic subunit SEC11" evidence="16">
    <location>
        <begin position="20"/>
        <end position="139"/>
    </location>
</feature>
<evidence type="ECO:0000256" key="6">
    <source>
        <dbReference type="ARBA" id="ARBA00021755"/>
    </source>
</evidence>
<keyword evidence="16" id="KW-0732">Signal</keyword>
<comment type="catalytic activity">
    <reaction evidence="1">
        <text>Cleavage of hydrophobic, N-terminal signal or leader sequences from secreted and periplasmic proteins.</text>
        <dbReference type="EC" id="3.4.21.89"/>
    </reaction>
</comment>
<dbReference type="InterPro" id="IPR019533">
    <property type="entry name" value="Peptidase_S26"/>
</dbReference>
<evidence type="ECO:0000256" key="16">
    <source>
        <dbReference type="SAM" id="SignalP"/>
    </source>
</evidence>
<dbReference type="Pfam" id="PF00717">
    <property type="entry name" value="Peptidase_S24"/>
    <property type="match status" value="1"/>
</dbReference>
<dbReference type="eggNOG" id="KOG3342">
    <property type="taxonomic scope" value="Eukaryota"/>
</dbReference>
<evidence type="ECO:0000256" key="8">
    <source>
        <dbReference type="ARBA" id="ARBA00022692"/>
    </source>
</evidence>
<name>A0A0J8DRJ5_BETVV</name>
<evidence type="ECO:0000256" key="3">
    <source>
        <dbReference type="ARBA" id="ARBA00011035"/>
    </source>
</evidence>
<comment type="function">
    <text evidence="15">Catalytic component of the signal peptidase complex (SPC) which catalyzes the cleavage of N-terminal signal sequences from nascent proteins as they are translocated into the lumen of the endoplasmic reticulum. Specifically cleaves N-terminal signal peptides that contain a hydrophobic alpha-helix (h-region) shorter than 18-20 amino acids.</text>
</comment>
<dbReference type="OMA" id="SENMIVH"/>
<dbReference type="CDD" id="cd06530">
    <property type="entry name" value="S26_SPase_I"/>
    <property type="match status" value="1"/>
</dbReference>
<feature type="signal peptide" evidence="16">
    <location>
        <begin position="1"/>
        <end position="19"/>
    </location>
</feature>
<keyword evidence="11" id="KW-0735">Signal-anchor</keyword>
<reference evidence="18 19" key="1">
    <citation type="journal article" date="2014" name="Nature">
        <title>The genome of the recently domesticated crop plant sugar beet (Beta vulgaris).</title>
        <authorList>
            <person name="Dohm J.C."/>
            <person name="Minoche A.E."/>
            <person name="Holtgrawe D."/>
            <person name="Capella-Gutierrez S."/>
            <person name="Zakrzewski F."/>
            <person name="Tafer H."/>
            <person name="Rupp O."/>
            <person name="Sorensen T.R."/>
            <person name="Stracke R."/>
            <person name="Reinhardt R."/>
            <person name="Goesmann A."/>
            <person name="Kraft T."/>
            <person name="Schulz B."/>
            <person name="Stadler P.F."/>
            <person name="Schmidt T."/>
            <person name="Gabaldon T."/>
            <person name="Lehrach H."/>
            <person name="Weisshaar B."/>
            <person name="Himmelbauer H."/>
        </authorList>
    </citation>
    <scope>NUCLEOTIDE SEQUENCE [LARGE SCALE GENOMIC DNA]</scope>
    <source>
        <tissue evidence="18">Taproot</tissue>
    </source>
</reference>
<evidence type="ECO:0000256" key="15">
    <source>
        <dbReference type="ARBA" id="ARBA00045533"/>
    </source>
</evidence>
<dbReference type="Gramene" id="KMS93360">
    <property type="protein sequence ID" value="KMS93360"/>
    <property type="gene ID" value="BVRB_032270"/>
</dbReference>
<proteinExistence type="inferred from homology"/>
<dbReference type="InterPro" id="IPR036286">
    <property type="entry name" value="LexA/Signal_pep-like_sf"/>
</dbReference>
<dbReference type="InterPro" id="IPR001733">
    <property type="entry name" value="Peptidase_S26B"/>
</dbReference>
<dbReference type="GO" id="GO:0004252">
    <property type="term" value="F:serine-type endopeptidase activity"/>
    <property type="evidence" value="ECO:0007669"/>
    <property type="project" value="InterPro"/>
</dbReference>
<keyword evidence="9" id="KW-0378">Hydrolase</keyword>
<dbReference type="EMBL" id="KQ103565">
    <property type="protein sequence ID" value="KMS93360.1"/>
    <property type="molecule type" value="Genomic_DNA"/>
</dbReference>
<accession>A0A0J8DRJ5</accession>
<evidence type="ECO:0000256" key="10">
    <source>
        <dbReference type="ARBA" id="ARBA00022824"/>
    </source>
</evidence>
<dbReference type="OrthoDB" id="10257561at2759"/>
<evidence type="ECO:0000256" key="11">
    <source>
        <dbReference type="ARBA" id="ARBA00022968"/>
    </source>
</evidence>
<dbReference type="PANTHER" id="PTHR10806:SF6">
    <property type="entry name" value="SIGNAL PEPTIDASE COMPLEX CATALYTIC SUBUNIT SEC11"/>
    <property type="match status" value="1"/>
</dbReference>
<keyword evidence="7" id="KW-0645">Protease</keyword>
<gene>
    <name evidence="18" type="ORF">BVRB_032270</name>
</gene>
<dbReference type="SUPFAM" id="SSF51306">
    <property type="entry name" value="LexA/Signal peptidase"/>
    <property type="match status" value="1"/>
</dbReference>
<evidence type="ECO:0000256" key="13">
    <source>
        <dbReference type="ARBA" id="ARBA00023136"/>
    </source>
</evidence>
<evidence type="ECO:0000259" key="17">
    <source>
        <dbReference type="Pfam" id="PF00717"/>
    </source>
</evidence>
<dbReference type="PROSITE" id="PS00501">
    <property type="entry name" value="SPASE_I_1"/>
    <property type="match status" value="1"/>
</dbReference>
<evidence type="ECO:0000256" key="9">
    <source>
        <dbReference type="ARBA" id="ARBA00022801"/>
    </source>
</evidence>
<keyword evidence="8" id="KW-0812">Transmembrane</keyword>
<sequence>MIVGTALMIWKALVLVTNSESPVVVVLSGSMEPAFYRGDVLFLTLSSDPIEIGDIVVFKIKGRDIPIVHRVLETHYPKDPKDGKVRLLTKGDNNRVDDRGLYNPGQFWLDPEDIIGRAKAWVPYAGFPTIMLSDYPILK</sequence>
<keyword evidence="19" id="KW-1185">Reference proteome</keyword>
<dbReference type="Proteomes" id="UP000035740">
    <property type="component" value="Unassembled WGS sequence"/>
</dbReference>
<keyword evidence="10" id="KW-0256">Endoplasmic reticulum</keyword>
<protein>
    <recommendedName>
        <fullName evidence="5">Signal peptidase complex catalytic subunit SEC11</fullName>
        <ecNumber evidence="4">3.4.21.89</ecNumber>
    </recommendedName>
    <alternativeName>
        <fullName evidence="14">Signal peptidase I</fullName>
    </alternativeName>
    <alternativeName>
        <fullName evidence="6">Signal peptidase complex catalytic subunit sec11</fullName>
    </alternativeName>
</protein>